<evidence type="ECO:0000256" key="1">
    <source>
        <dbReference type="ARBA" id="ARBA00009400"/>
    </source>
</evidence>
<evidence type="ECO:0000259" key="7">
    <source>
        <dbReference type="Pfam" id="PF02749"/>
    </source>
</evidence>
<dbReference type="GO" id="GO:0004514">
    <property type="term" value="F:nicotinate-nucleotide diphosphorylase (carboxylating) activity"/>
    <property type="evidence" value="ECO:0007669"/>
    <property type="project" value="InterPro"/>
</dbReference>
<dbReference type="SUPFAM" id="SSF54675">
    <property type="entry name" value="Nicotinate/Quinolinate PRTase N-terminal domain-like"/>
    <property type="match status" value="1"/>
</dbReference>
<dbReference type="Pfam" id="PF01729">
    <property type="entry name" value="QRPTase_C"/>
    <property type="match status" value="1"/>
</dbReference>
<dbReference type="InterPro" id="IPR006242">
    <property type="entry name" value="ModD"/>
</dbReference>
<protein>
    <recommendedName>
        <fullName evidence="2">Putative pyrophosphorylase ModD</fullName>
    </recommendedName>
</protein>
<keyword evidence="3 5" id="KW-0328">Glycosyltransferase</keyword>
<gene>
    <name evidence="9" type="primary">modD</name>
</gene>
<dbReference type="FunFam" id="3.20.20.70:FF:000030">
    <property type="entry name" value="Nicotinate-nucleotide pyrophosphorylase, carboxylating"/>
    <property type="match status" value="1"/>
</dbReference>
<comment type="similarity">
    <text evidence="1 5">Belongs to the NadC/ModD family.</text>
</comment>
<dbReference type="Pfam" id="PF02749">
    <property type="entry name" value="QRPTase_N"/>
    <property type="match status" value="1"/>
</dbReference>
<feature type="domain" description="Quinolinate phosphoribosyl transferase C-terminal" evidence="6">
    <location>
        <begin position="108"/>
        <end position="276"/>
    </location>
</feature>
<dbReference type="InterPro" id="IPR037128">
    <property type="entry name" value="Quinolinate_PRibosylTase_N_sf"/>
</dbReference>
<dbReference type="SUPFAM" id="SSF51690">
    <property type="entry name" value="Nicotinate/Quinolinate PRTase C-terminal domain-like"/>
    <property type="match status" value="1"/>
</dbReference>
<proteinExistence type="inferred from homology"/>
<sequence length="285" mass="29107">MQERALSDSALWQLLADDVPAGDLTTLSLGIGAGAAHAHFNARRAMTVCGTEEAARMFELAGARAELLAPSGSALAAGDPILVAHGTAAQLHRAWKASQILVEWASGIATSAAAIVAAAVHEGRRLPVACTRKTAPGAKAMSVKAVRCAGARLHRLGLSESILVFAEHRAFLAEAPAETIARLRAQEPEKKLVVEVADPAEALLWARAGADVLQLEKFTPAAVAETRRLIDADGLPASIAAAGGVKADNAAAYVAAGADFLVTSAPYSAPPADVAVRLGPSAGAL</sequence>
<dbReference type="PANTHER" id="PTHR32179:SF4">
    <property type="entry name" value="PYROPHOSPHORYLASE MODD-RELATED"/>
    <property type="match status" value="1"/>
</dbReference>
<dbReference type="InterPro" id="IPR013785">
    <property type="entry name" value="Aldolase_TIM"/>
</dbReference>
<keyword evidence="8" id="KW-1185">Reference proteome</keyword>
<dbReference type="NCBIfam" id="TIGR01334">
    <property type="entry name" value="modD"/>
    <property type="match status" value="1"/>
</dbReference>
<evidence type="ECO:0000256" key="3">
    <source>
        <dbReference type="ARBA" id="ARBA00022676"/>
    </source>
</evidence>
<dbReference type="InterPro" id="IPR002638">
    <property type="entry name" value="Quinolinate_PRibosylTrfase_C"/>
</dbReference>
<dbReference type="AlphaFoldDB" id="A0A8B6X6A1"/>
<reference evidence="9" key="1">
    <citation type="journal article" date="1993" name="J. Bacteriol.">
        <title>Characterization of Rhodobacter capsulatus genes encoding a molybdenum transport system and putative molybdenum-pterin-binding proteins.</title>
        <authorList>
            <person name="Wang G."/>
            <person name="Angermuller S."/>
            <person name="Klipp W."/>
        </authorList>
    </citation>
    <scope>NUCLEOTIDE SEQUENCE</scope>
</reference>
<organism evidence="8 9">
    <name type="scientific">Derxia gummosa DSM 723</name>
    <dbReference type="NCBI Taxonomy" id="1121388"/>
    <lineage>
        <taxon>Bacteria</taxon>
        <taxon>Pseudomonadati</taxon>
        <taxon>Pseudomonadota</taxon>
        <taxon>Betaproteobacteria</taxon>
        <taxon>Burkholderiales</taxon>
        <taxon>Alcaligenaceae</taxon>
        <taxon>Derxia</taxon>
    </lineage>
</organism>
<evidence type="ECO:0000259" key="6">
    <source>
        <dbReference type="Pfam" id="PF01729"/>
    </source>
</evidence>
<keyword evidence="4 5" id="KW-0808">Transferase</keyword>
<dbReference type="Gene3D" id="3.90.1170.20">
    <property type="entry name" value="Quinolinate phosphoribosyl transferase, N-terminal domain"/>
    <property type="match status" value="1"/>
</dbReference>
<evidence type="ECO:0000256" key="2">
    <source>
        <dbReference type="ARBA" id="ARBA00019205"/>
    </source>
</evidence>
<dbReference type="InterPro" id="IPR022412">
    <property type="entry name" value="Quinolinate_PRibosylTrfase_N"/>
</dbReference>
<dbReference type="GO" id="GO:0009435">
    <property type="term" value="P:NAD+ biosynthetic process"/>
    <property type="evidence" value="ECO:0007669"/>
    <property type="project" value="InterPro"/>
</dbReference>
<evidence type="ECO:0000313" key="8">
    <source>
        <dbReference type="Proteomes" id="UP000675920"/>
    </source>
</evidence>
<dbReference type="GO" id="GO:0005737">
    <property type="term" value="C:cytoplasm"/>
    <property type="evidence" value="ECO:0007669"/>
    <property type="project" value="TreeGrafter"/>
</dbReference>
<evidence type="ECO:0000256" key="4">
    <source>
        <dbReference type="ARBA" id="ARBA00022679"/>
    </source>
</evidence>
<evidence type="ECO:0000256" key="5">
    <source>
        <dbReference type="PIRNR" id="PIRNR006250"/>
    </source>
</evidence>
<dbReference type="PANTHER" id="PTHR32179">
    <property type="entry name" value="NICOTINATE-NUCLEOTIDE PYROPHOSPHORYLASE [CARBOXYLATING]"/>
    <property type="match status" value="1"/>
</dbReference>
<feature type="domain" description="Quinolinate phosphoribosyl transferase N-terminal" evidence="7">
    <location>
        <begin position="23"/>
        <end position="106"/>
    </location>
</feature>
<dbReference type="OrthoDB" id="8216773at2"/>
<dbReference type="Proteomes" id="UP000675920">
    <property type="component" value="Unplaced"/>
</dbReference>
<reference evidence="9" key="2">
    <citation type="submission" date="2025-08" db="UniProtKB">
        <authorList>
            <consortium name="RefSeq"/>
        </authorList>
    </citation>
    <scope>IDENTIFICATION</scope>
</reference>
<name>A0A8B6X6A1_9BURK</name>
<accession>A0A8B6X6A1</accession>
<dbReference type="InterPro" id="IPR027277">
    <property type="entry name" value="NadC/ModD"/>
</dbReference>
<dbReference type="PIRSF" id="PIRSF006250">
    <property type="entry name" value="NadC_ModD"/>
    <property type="match status" value="1"/>
</dbReference>
<dbReference type="RefSeq" id="WP_028312729.1">
    <property type="nucleotide sequence ID" value="NZ_KI519499.1"/>
</dbReference>
<dbReference type="InterPro" id="IPR036068">
    <property type="entry name" value="Nicotinate_pribotase-like_C"/>
</dbReference>
<dbReference type="GO" id="GO:0034213">
    <property type="term" value="P:quinolinate catabolic process"/>
    <property type="evidence" value="ECO:0007669"/>
    <property type="project" value="TreeGrafter"/>
</dbReference>
<evidence type="ECO:0000313" key="9">
    <source>
        <dbReference type="RefSeq" id="WP_028312729.1"/>
    </source>
</evidence>
<dbReference type="Gene3D" id="3.20.20.70">
    <property type="entry name" value="Aldolase class I"/>
    <property type="match status" value="1"/>
</dbReference>